<dbReference type="AlphaFoldDB" id="A0A5N5GCJ4"/>
<proteinExistence type="predicted"/>
<organism evidence="2 3">
    <name type="scientific">Pyrus ussuriensis x Pyrus communis</name>
    <dbReference type="NCBI Taxonomy" id="2448454"/>
    <lineage>
        <taxon>Eukaryota</taxon>
        <taxon>Viridiplantae</taxon>
        <taxon>Streptophyta</taxon>
        <taxon>Embryophyta</taxon>
        <taxon>Tracheophyta</taxon>
        <taxon>Spermatophyta</taxon>
        <taxon>Magnoliopsida</taxon>
        <taxon>eudicotyledons</taxon>
        <taxon>Gunneridae</taxon>
        <taxon>Pentapetalae</taxon>
        <taxon>rosids</taxon>
        <taxon>fabids</taxon>
        <taxon>Rosales</taxon>
        <taxon>Rosaceae</taxon>
        <taxon>Amygdaloideae</taxon>
        <taxon>Maleae</taxon>
        <taxon>Pyrus</taxon>
    </lineage>
</organism>
<name>A0A5N5GCJ4_9ROSA</name>
<reference evidence="3" key="2">
    <citation type="submission" date="2019-10" db="EMBL/GenBank/DDBJ databases">
        <title>A de novo genome assembly of a pear dwarfing rootstock.</title>
        <authorList>
            <person name="Wang F."/>
            <person name="Wang J."/>
            <person name="Li S."/>
            <person name="Zhang Y."/>
            <person name="Fang M."/>
            <person name="Ma L."/>
            <person name="Zhao Y."/>
            <person name="Jiang S."/>
        </authorList>
    </citation>
    <scope>NUCLEOTIDE SEQUENCE [LARGE SCALE GENOMIC DNA]</scope>
</reference>
<keyword evidence="3" id="KW-1185">Reference proteome</keyword>
<evidence type="ECO:0000256" key="1">
    <source>
        <dbReference type="SAM" id="MobiDB-lite"/>
    </source>
</evidence>
<dbReference type="Proteomes" id="UP000327157">
    <property type="component" value="Chromosome 9"/>
</dbReference>
<reference evidence="2 3" key="1">
    <citation type="submission" date="2019-09" db="EMBL/GenBank/DDBJ databases">
        <authorList>
            <person name="Ou C."/>
        </authorList>
    </citation>
    <scope>NUCLEOTIDE SEQUENCE [LARGE SCALE GENOMIC DNA]</scope>
    <source>
        <strain evidence="2">S2</strain>
        <tissue evidence="2">Leaf</tissue>
    </source>
</reference>
<protein>
    <submittedName>
        <fullName evidence="2">Uncharacterized protein</fullName>
    </submittedName>
</protein>
<sequence length="259" mass="29653">MENNCPTAEWRFWKDVSENAKKAVIDELLVKANSINRLKKKLLHRSESRRFSYRFEERHKFPEIDKKVYVRPEDEMTEQLHSTMVEKGQTVLEEVTSQLPLETSIEEVFPLEDAGFQIMTDRLDQTLGHRHRNVHWGLGKAHLRDLSALSSRQRIKQVKTLTSEVAGLKEHITAQQSQIVAQNNLINQIRRTLQISGIQFPDVELPPEMTSQPPTVAATSSQPPVAAATTSQPPYTATHHQPAIVTWQTSFFSFVLNCF</sequence>
<accession>A0A5N5GCJ4</accession>
<feature type="compositionally biased region" description="Polar residues" evidence="1">
    <location>
        <begin position="209"/>
        <end position="234"/>
    </location>
</feature>
<feature type="region of interest" description="Disordered" evidence="1">
    <location>
        <begin position="206"/>
        <end position="234"/>
    </location>
</feature>
<comment type="caution">
    <text evidence="2">The sequence shown here is derived from an EMBL/GenBank/DDBJ whole genome shotgun (WGS) entry which is preliminary data.</text>
</comment>
<gene>
    <name evidence="2" type="ORF">D8674_035505</name>
</gene>
<evidence type="ECO:0000313" key="2">
    <source>
        <dbReference type="EMBL" id="KAB2613189.1"/>
    </source>
</evidence>
<dbReference type="EMBL" id="SMOL01000458">
    <property type="protein sequence ID" value="KAB2613189.1"/>
    <property type="molecule type" value="Genomic_DNA"/>
</dbReference>
<reference evidence="2 3" key="3">
    <citation type="submission" date="2019-11" db="EMBL/GenBank/DDBJ databases">
        <title>A de novo genome assembly of a pear dwarfing rootstock.</title>
        <authorList>
            <person name="Wang F."/>
            <person name="Wang J."/>
            <person name="Li S."/>
            <person name="Zhang Y."/>
            <person name="Fang M."/>
            <person name="Ma L."/>
            <person name="Zhao Y."/>
            <person name="Jiang S."/>
        </authorList>
    </citation>
    <scope>NUCLEOTIDE SEQUENCE [LARGE SCALE GENOMIC DNA]</scope>
    <source>
        <strain evidence="2">S2</strain>
        <tissue evidence="2">Leaf</tissue>
    </source>
</reference>
<evidence type="ECO:0000313" key="3">
    <source>
        <dbReference type="Proteomes" id="UP000327157"/>
    </source>
</evidence>